<evidence type="ECO:0000256" key="2">
    <source>
        <dbReference type="PIRSR" id="PIRSR640198-2"/>
    </source>
</evidence>
<proteinExistence type="predicted"/>
<protein>
    <recommendedName>
        <fullName evidence="3">Fido domain-containing protein</fullName>
    </recommendedName>
</protein>
<dbReference type="InterPro" id="IPR036597">
    <property type="entry name" value="Fido-like_dom_sf"/>
</dbReference>
<dbReference type="HOGENOM" id="CLU_666714_0_0_4"/>
<dbReference type="OrthoDB" id="9813719at2"/>
<dbReference type="PROSITE" id="PS51459">
    <property type="entry name" value="FIDO"/>
    <property type="match status" value="1"/>
</dbReference>
<feature type="domain" description="Fido" evidence="3">
    <location>
        <begin position="107"/>
        <end position="268"/>
    </location>
</feature>
<feature type="binding site" evidence="2">
    <location>
        <begin position="148"/>
        <end position="151"/>
    </location>
    <ligand>
        <name>ATP</name>
        <dbReference type="ChEBI" id="CHEBI:30616"/>
    </ligand>
</feature>
<dbReference type="Proteomes" id="UP000030302">
    <property type="component" value="Chromosome"/>
</dbReference>
<gene>
    <name evidence="4" type="ORF">LT85_0011</name>
</gene>
<reference evidence="5" key="1">
    <citation type="journal article" date="2014" name="Soil Biol. Biochem.">
        <title>Structure and function of bacterial communities in ageing soils: Insights from the Mendocino ecological staircase.</title>
        <authorList>
            <person name="Uroz S."/>
            <person name="Tech J.J."/>
            <person name="Sawaya N.A."/>
            <person name="Frey-Klett P."/>
            <person name="Leveau J.H.J."/>
        </authorList>
    </citation>
    <scope>NUCLEOTIDE SEQUENCE [LARGE SCALE GENOMIC DNA]</scope>
    <source>
        <strain evidence="5">Cal35</strain>
    </source>
</reference>
<evidence type="ECO:0000313" key="4">
    <source>
        <dbReference type="EMBL" id="AIY39171.1"/>
    </source>
</evidence>
<dbReference type="KEGG" id="care:LT85_0011"/>
<feature type="active site" evidence="1">
    <location>
        <position position="194"/>
    </location>
</feature>
<accession>A0A0A1F3P2</accession>
<keyword evidence="2" id="KW-0067">ATP-binding</keyword>
<dbReference type="Pfam" id="PF02661">
    <property type="entry name" value="Fic"/>
    <property type="match status" value="1"/>
</dbReference>
<dbReference type="PANTHER" id="PTHR13504:SF38">
    <property type="entry name" value="FIDO DOMAIN-CONTAINING PROTEIN"/>
    <property type="match status" value="1"/>
</dbReference>
<feature type="binding site" evidence="2">
    <location>
        <begin position="198"/>
        <end position="205"/>
    </location>
    <ligand>
        <name>ATP</name>
        <dbReference type="ChEBI" id="CHEBI:30616"/>
    </ligand>
</feature>
<sequence>MYDSLRQFEPLLPTRNVDALLDKASSIVQSAIALTSVGHRTSRDAVRELVRSINFYYSNRIEGQGTHPANIERALNQDFSNQPDIALAHIGAERELELRAEKGQSAIQSDFLLAAHEALYSRLSQADRTTKDGHIVEPGVLRTEAVEVGNHIPPTAESVPSFLKRMDEVYGQEKGWERKLIAIACSHHRAAWVHPFFDGNGRATRLQTHCALWPLSGGLWSSSRGLARAQQDYYAKLINADAPRRGDLDGRGNLTAAGLTEWVDFFLGICEDQVNFMTRMLDLDGMKQRIEALITYRAAHDKDIRSEAILPLHHLFAAGLVSRGDFIQMTGLGERTGRTLLARLLATKLVVSDSARGPVNFGLPLDALYLLLPELYPEANTRNPES</sequence>
<dbReference type="SUPFAM" id="SSF140931">
    <property type="entry name" value="Fic-like"/>
    <property type="match status" value="1"/>
</dbReference>
<dbReference type="InterPro" id="IPR003812">
    <property type="entry name" value="Fido"/>
</dbReference>
<evidence type="ECO:0000256" key="1">
    <source>
        <dbReference type="PIRSR" id="PIRSR640198-1"/>
    </source>
</evidence>
<dbReference type="PANTHER" id="PTHR13504">
    <property type="entry name" value="FIDO DOMAIN-CONTAINING PROTEIN DDB_G0283145"/>
    <property type="match status" value="1"/>
</dbReference>
<evidence type="ECO:0000313" key="5">
    <source>
        <dbReference type="Proteomes" id="UP000030302"/>
    </source>
</evidence>
<organism evidence="4 5">
    <name type="scientific">Collimonas arenae</name>
    <dbReference type="NCBI Taxonomy" id="279058"/>
    <lineage>
        <taxon>Bacteria</taxon>
        <taxon>Pseudomonadati</taxon>
        <taxon>Pseudomonadota</taxon>
        <taxon>Betaproteobacteria</taxon>
        <taxon>Burkholderiales</taxon>
        <taxon>Oxalobacteraceae</taxon>
        <taxon>Collimonas</taxon>
    </lineage>
</organism>
<dbReference type="InterPro" id="IPR040198">
    <property type="entry name" value="Fido_containing"/>
</dbReference>
<dbReference type="AlphaFoldDB" id="A0A0A1F3P2"/>
<keyword evidence="5" id="KW-1185">Reference proteome</keyword>
<name>A0A0A1F3P2_9BURK</name>
<dbReference type="Gene3D" id="1.10.3290.10">
    <property type="entry name" value="Fido-like domain"/>
    <property type="match status" value="1"/>
</dbReference>
<evidence type="ECO:0000259" key="3">
    <source>
        <dbReference type="PROSITE" id="PS51459"/>
    </source>
</evidence>
<dbReference type="EMBL" id="CP009962">
    <property type="protein sequence ID" value="AIY39171.1"/>
    <property type="molecule type" value="Genomic_DNA"/>
</dbReference>
<dbReference type="GO" id="GO:0005524">
    <property type="term" value="F:ATP binding"/>
    <property type="evidence" value="ECO:0007669"/>
    <property type="project" value="UniProtKB-KW"/>
</dbReference>
<keyword evidence="2" id="KW-0547">Nucleotide-binding</keyword>